<gene>
    <name evidence="1" type="ORF">BBRV_LOCUS129672</name>
</gene>
<organism evidence="1">
    <name type="scientific">Bracon brevicornis</name>
    <dbReference type="NCBI Taxonomy" id="1563983"/>
    <lineage>
        <taxon>Eukaryota</taxon>
        <taxon>Metazoa</taxon>
        <taxon>Ecdysozoa</taxon>
        <taxon>Arthropoda</taxon>
        <taxon>Hexapoda</taxon>
        <taxon>Insecta</taxon>
        <taxon>Pterygota</taxon>
        <taxon>Neoptera</taxon>
        <taxon>Endopterygota</taxon>
        <taxon>Hymenoptera</taxon>
        <taxon>Apocrita</taxon>
        <taxon>Ichneumonoidea</taxon>
        <taxon>Braconidae</taxon>
        <taxon>Braconinae</taxon>
        <taxon>Bracon</taxon>
    </lineage>
</organism>
<evidence type="ECO:0000313" key="1">
    <source>
        <dbReference type="EMBL" id="CAD1586104.1"/>
    </source>
</evidence>
<protein>
    <submittedName>
        <fullName evidence="1">Uncharacterized protein</fullName>
    </submittedName>
</protein>
<proteinExistence type="predicted"/>
<name>A0A6V7MD70_9HYME</name>
<accession>A0A6V7MD70</accession>
<dbReference type="AlphaFoldDB" id="A0A6V7MD70"/>
<sequence length="42" mass="4758">MRAWPECYRINILKPTGSLGSPRCPRCRTISALDSRIVLRGL</sequence>
<dbReference type="EMBL" id="CADCXW020000353">
    <property type="protein sequence ID" value="CAD1586104.1"/>
    <property type="molecule type" value="Genomic_DNA"/>
</dbReference>
<reference evidence="1" key="1">
    <citation type="submission" date="2020-07" db="EMBL/GenBank/DDBJ databases">
        <authorList>
            <person name="Ferguson B K."/>
        </authorList>
    </citation>
    <scope>NUCLEOTIDE SEQUENCE</scope>
    <source>
        <strain evidence="1">L06</strain>
    </source>
</reference>